<dbReference type="RefSeq" id="WP_085937080.1">
    <property type="nucleotide sequence ID" value="NZ_FUWJ01000011.1"/>
</dbReference>
<dbReference type="EMBL" id="FUWJ01000011">
    <property type="protein sequence ID" value="SKA33489.1"/>
    <property type="molecule type" value="Genomic_DNA"/>
</dbReference>
<evidence type="ECO:0000313" key="5">
    <source>
        <dbReference type="EMBL" id="SKA33489.1"/>
    </source>
</evidence>
<dbReference type="NCBIfam" id="NF002018">
    <property type="entry name" value="PRK00823.1-3"/>
    <property type="match status" value="1"/>
</dbReference>
<dbReference type="EC" id="4.2.1.96" evidence="4"/>
<evidence type="ECO:0000256" key="1">
    <source>
        <dbReference type="ARBA" id="ARBA00001554"/>
    </source>
</evidence>
<evidence type="ECO:0000256" key="2">
    <source>
        <dbReference type="ARBA" id="ARBA00006472"/>
    </source>
</evidence>
<evidence type="ECO:0000313" key="6">
    <source>
        <dbReference type="Proteomes" id="UP000190092"/>
    </source>
</evidence>
<gene>
    <name evidence="5" type="ORF">SAMN02745126_05341</name>
</gene>
<comment type="similarity">
    <text evidence="2 4">Belongs to the pterin-4-alpha-carbinolamine dehydratase family.</text>
</comment>
<sequence>MTTTKLSGKARADALADLAGWAEASGRDAIHKSFKFADFNQAWGFMTRVALAAEKADHHPEWSNVYNRVEILLSTHDAGGVTEKDIALAKFIDQAAT</sequence>
<name>A0A1T4SZB5_9HYPH</name>
<dbReference type="CDD" id="cd00914">
    <property type="entry name" value="PCD_DCoH_subfamily_b"/>
    <property type="match status" value="1"/>
</dbReference>
<dbReference type="NCBIfam" id="NF002017">
    <property type="entry name" value="PRK00823.1-2"/>
    <property type="match status" value="1"/>
</dbReference>
<dbReference type="GO" id="GO:0006729">
    <property type="term" value="P:tetrahydrobiopterin biosynthetic process"/>
    <property type="evidence" value="ECO:0007669"/>
    <property type="project" value="InterPro"/>
</dbReference>
<dbReference type="NCBIfam" id="NF002020">
    <property type="entry name" value="PRK00823.1-5"/>
    <property type="match status" value="1"/>
</dbReference>
<protein>
    <recommendedName>
        <fullName evidence="4">Putative pterin-4-alpha-carbinolamine dehydratase</fullName>
        <shortName evidence="4">PHS</shortName>
        <ecNumber evidence="4">4.2.1.96</ecNumber>
    </recommendedName>
    <alternativeName>
        <fullName evidence="4">4-alpha-hydroxy-tetrahydropterin dehydratase</fullName>
    </alternativeName>
    <alternativeName>
        <fullName evidence="4">Pterin carbinolamine dehydratase</fullName>
        <shortName evidence="4">PCD</shortName>
    </alternativeName>
</protein>
<organism evidence="5 6">
    <name type="scientific">Enhydrobacter aerosaccus</name>
    <dbReference type="NCBI Taxonomy" id="225324"/>
    <lineage>
        <taxon>Bacteria</taxon>
        <taxon>Pseudomonadati</taxon>
        <taxon>Pseudomonadota</taxon>
        <taxon>Alphaproteobacteria</taxon>
        <taxon>Hyphomicrobiales</taxon>
        <taxon>Enhydrobacter</taxon>
    </lineage>
</organism>
<evidence type="ECO:0000256" key="4">
    <source>
        <dbReference type="HAMAP-Rule" id="MF_00434"/>
    </source>
</evidence>
<reference evidence="6" key="1">
    <citation type="submission" date="2017-02" db="EMBL/GenBank/DDBJ databases">
        <authorList>
            <person name="Varghese N."/>
            <person name="Submissions S."/>
        </authorList>
    </citation>
    <scope>NUCLEOTIDE SEQUENCE [LARGE SCALE GENOMIC DNA]</scope>
    <source>
        <strain evidence="6">ATCC 27094</strain>
    </source>
</reference>
<dbReference type="InterPro" id="IPR001533">
    <property type="entry name" value="Pterin_deHydtase"/>
</dbReference>
<dbReference type="Pfam" id="PF01329">
    <property type="entry name" value="Pterin_4a"/>
    <property type="match status" value="1"/>
</dbReference>
<dbReference type="STRING" id="225324.SAMN02745126_05341"/>
<dbReference type="SUPFAM" id="SSF55248">
    <property type="entry name" value="PCD-like"/>
    <property type="match status" value="1"/>
</dbReference>
<proteinExistence type="inferred from homology"/>
<dbReference type="PANTHER" id="PTHR12599:SF0">
    <property type="entry name" value="PTERIN-4-ALPHA-CARBINOLAMINE DEHYDRATASE"/>
    <property type="match status" value="1"/>
</dbReference>
<dbReference type="AlphaFoldDB" id="A0A1T4SZB5"/>
<dbReference type="PANTHER" id="PTHR12599">
    <property type="entry name" value="PTERIN-4-ALPHA-CARBINOLAMINE DEHYDRATASE"/>
    <property type="match status" value="1"/>
</dbReference>
<comment type="catalytic activity">
    <reaction evidence="1 4">
        <text>(4aS,6R)-4a-hydroxy-L-erythro-5,6,7,8-tetrahydrobiopterin = (6R)-L-erythro-6,7-dihydrobiopterin + H2O</text>
        <dbReference type="Rhea" id="RHEA:11920"/>
        <dbReference type="ChEBI" id="CHEBI:15377"/>
        <dbReference type="ChEBI" id="CHEBI:15642"/>
        <dbReference type="ChEBI" id="CHEBI:43120"/>
        <dbReference type="EC" id="4.2.1.96"/>
    </reaction>
</comment>
<keyword evidence="6" id="KW-1185">Reference proteome</keyword>
<evidence type="ECO:0000256" key="3">
    <source>
        <dbReference type="ARBA" id="ARBA00023239"/>
    </source>
</evidence>
<dbReference type="Gene3D" id="3.30.1360.20">
    <property type="entry name" value="Transcriptional coactivator/pterin dehydratase"/>
    <property type="match status" value="1"/>
</dbReference>
<accession>A0A1T4SZB5</accession>
<dbReference type="GO" id="GO:0008124">
    <property type="term" value="F:4-alpha-hydroxytetrahydrobiopterin dehydratase activity"/>
    <property type="evidence" value="ECO:0007669"/>
    <property type="project" value="UniProtKB-UniRule"/>
</dbReference>
<dbReference type="InterPro" id="IPR036428">
    <property type="entry name" value="PCD_sf"/>
</dbReference>
<dbReference type="Proteomes" id="UP000190092">
    <property type="component" value="Unassembled WGS sequence"/>
</dbReference>
<dbReference type="OrthoDB" id="9794987at2"/>
<dbReference type="HAMAP" id="MF_00434">
    <property type="entry name" value="Pterin_4_alpha"/>
    <property type="match status" value="1"/>
</dbReference>
<keyword evidence="3 4" id="KW-0456">Lyase</keyword>